<keyword evidence="1" id="KW-0472">Membrane</keyword>
<reference evidence="2 5" key="2">
    <citation type="submission" date="2018-08" db="EMBL/GenBank/DDBJ databases">
        <title>Complete genome of the Arcobacter molluscorum type strain LMG 25693.</title>
        <authorList>
            <person name="Miller W.G."/>
            <person name="Yee E."/>
            <person name="Bono J.L."/>
        </authorList>
    </citation>
    <scope>NUCLEOTIDE SEQUENCE [LARGE SCALE GENOMIC DNA]</scope>
    <source>
        <strain evidence="2 5">CECT 7696</strain>
    </source>
</reference>
<protein>
    <submittedName>
        <fullName evidence="2">Membrane protein</fullName>
    </submittedName>
</protein>
<dbReference type="RefSeq" id="WP_099341349.1">
    <property type="nucleotide sequence ID" value="NZ_CP032098.1"/>
</dbReference>
<keyword evidence="1" id="KW-0812">Transmembrane</keyword>
<keyword evidence="1" id="KW-1133">Transmembrane helix</keyword>
<evidence type="ECO:0000313" key="4">
    <source>
        <dbReference type="Proteomes" id="UP000221222"/>
    </source>
</evidence>
<reference evidence="3 4" key="1">
    <citation type="submission" date="2017-09" db="EMBL/GenBank/DDBJ databases">
        <title>Arcobacter canalis sp. nov., a new species isolated from a water canal contaminated with urban sewage.</title>
        <authorList>
            <person name="Perez-Cataluna A."/>
            <person name="Salas-Masso N."/>
            <person name="Figueras M.J."/>
        </authorList>
    </citation>
    <scope>NUCLEOTIDE SEQUENCE [LARGE SCALE GENOMIC DNA]</scope>
    <source>
        <strain evidence="3 4">F98-3</strain>
    </source>
</reference>
<evidence type="ECO:0000313" key="3">
    <source>
        <dbReference type="EMBL" id="PHO18989.1"/>
    </source>
</evidence>
<proteinExistence type="predicted"/>
<gene>
    <name evidence="2" type="ORF">AMOL_1595</name>
    <name evidence="3" type="ORF">CPU12_01715</name>
</gene>
<evidence type="ECO:0000256" key="1">
    <source>
        <dbReference type="SAM" id="Phobius"/>
    </source>
</evidence>
<keyword evidence="4" id="KW-1185">Reference proteome</keyword>
<dbReference type="AlphaFoldDB" id="A0A2G1DKJ0"/>
<dbReference type="Gene3D" id="1.25.40.10">
    <property type="entry name" value="Tetratricopeptide repeat domain"/>
    <property type="match status" value="1"/>
</dbReference>
<evidence type="ECO:0000313" key="5">
    <source>
        <dbReference type="Proteomes" id="UP000262712"/>
    </source>
</evidence>
<feature type="transmembrane region" description="Helical" evidence="1">
    <location>
        <begin position="110"/>
        <end position="130"/>
    </location>
</feature>
<name>A0A2G1DKJ0_9BACT</name>
<dbReference type="Proteomes" id="UP000221222">
    <property type="component" value="Unassembled WGS sequence"/>
</dbReference>
<sequence>MNKSNCNIITSSLNNTSRKTKVDDIVSKEQNCLNITYINTDTIDSFESNLSKVCKNSASFYNISKKISSFIFSLISVLVIMFAIISASIYEDISKKILFEMPFSWSLNDTVSLFFVALFFIGLVMMPSILDGESSQFKEFLLSWFNKDTRRLKRLSLMLGSIDKKTKVNIYNVDLLTSEHWFWKIVIKALLKRFISIDFYVRNDQVKTVEKRLKKLECLNIYIQKEKNFFEDDSVDLLLSNKEQKLFKLLQLSSSLIIKEDKNRFISLELFEYCGRNFLEDTKANNTQLISGFQNFINRSFDDFCFLRQEKSLQIYLTSNVKVQSLEDEQKRLSYHLRNHIESCVKNFNNPISLLILFYYVKDVVLDEKRYLIILEKFIDTVYEKQQYELIDLYWFDIASLMFDSSNIDNFDITNNSIYRKISIDALNKLIFLFERNGHFNQALLIVNYLYQINPNKYAVNLCSLYERMGQFDKAYSSLPSSMPLSTNQKPADSQVRYFQRKAWIIVSQRDINKKEEGIKCIAKLKELLFLHNEDNEPLWLWHYYNIKANYAEWEEDFELAILNYKKCLAIPTLGAFEYGATFVNISIAYRLMYKLNEVKNGEIINKSIKLGAIGISLKSSVGDRDEMPVVLHNQALNILTKQNLNEKEIIEVENMTSEGIKILDETSSIKRLGMLLIENIISKILSNKNIDNDINKLKNHWNSMDENEHKQIINLYKMFSQKYKIEFLETIK</sequence>
<evidence type="ECO:0000313" key="2">
    <source>
        <dbReference type="EMBL" id="AXX92564.1"/>
    </source>
</evidence>
<accession>A0A2G1DKJ0</accession>
<dbReference type="EMBL" id="CP032098">
    <property type="protein sequence ID" value="AXX92564.1"/>
    <property type="molecule type" value="Genomic_DNA"/>
</dbReference>
<dbReference type="KEGG" id="amol:AMOL_1595"/>
<dbReference type="Proteomes" id="UP000262712">
    <property type="component" value="Chromosome"/>
</dbReference>
<dbReference type="InterPro" id="IPR011990">
    <property type="entry name" value="TPR-like_helical_dom_sf"/>
</dbReference>
<feature type="transmembrane region" description="Helical" evidence="1">
    <location>
        <begin position="70"/>
        <end position="90"/>
    </location>
</feature>
<dbReference type="EMBL" id="NXFY01000002">
    <property type="protein sequence ID" value="PHO18989.1"/>
    <property type="molecule type" value="Genomic_DNA"/>
</dbReference>
<organism evidence="3 4">
    <name type="scientific">Malaciobacter molluscorum LMG 25693</name>
    <dbReference type="NCBI Taxonomy" id="870501"/>
    <lineage>
        <taxon>Bacteria</taxon>
        <taxon>Pseudomonadati</taxon>
        <taxon>Campylobacterota</taxon>
        <taxon>Epsilonproteobacteria</taxon>
        <taxon>Campylobacterales</taxon>
        <taxon>Arcobacteraceae</taxon>
        <taxon>Malaciobacter</taxon>
    </lineage>
</organism>